<sequence>MSPFAELGLEADADERAIKRAYAARLRQTRPEDDPQGFQALHAAYQAALAHCRQRESGAVAAEAARPVVPVPAPEPAPVPIQPEACAPPATAPVPRRLAVPPLPVPRFELGAFVQEAIARAGAGDAAALERWLHGVEALWSLDTKAQAGHALVTAIYRQAPPMPEACLDTLLAFFGLDHARAGHDPLALQQLRRRVDLAWHLAPAQRGRLALALRMSERSARRKLDAALRQLQRPFHWSQALFRGLPPAFVQGTARLVQRLCGGHLDLLPASVDRRQLAFWLAAADARHVSRPRLALAGARMLAALLSSLPLGLLFGWVANGPGTGIDPGPVGVTATCVLFLGLLVFAFAAWAQLVRWQADPMPAGRWTGRIHAGLIPLLVGVGLAIGALADAPFAGWPVLLLTAWLAVARSLRGRAIPPGARGLLWIGFVLASPLARSLAEADVRPAWFTALFAAVALGAWGVDLARRRPWRLVRAR</sequence>
<keyword evidence="1" id="KW-0472">Membrane</keyword>
<evidence type="ECO:0000313" key="3">
    <source>
        <dbReference type="Proteomes" id="UP001381174"/>
    </source>
</evidence>
<gene>
    <name evidence="2" type="ORF">WAT24_10830</name>
</gene>
<keyword evidence="3" id="KW-1185">Reference proteome</keyword>
<proteinExistence type="predicted"/>
<feature type="transmembrane region" description="Helical" evidence="1">
    <location>
        <begin position="447"/>
        <end position="467"/>
    </location>
</feature>
<reference evidence="2 3" key="1">
    <citation type="journal article" date="2014" name="Int. J. Syst. Evol. Microbiol.">
        <title>Fulvimonas yonginensis sp. nov., isolated from greenhouse soil, and emended description of the genus Fulvimonas.</title>
        <authorList>
            <person name="Ahn J.H."/>
            <person name="Kim S.J."/>
            <person name="Weon H.Y."/>
            <person name="Hong S.B."/>
            <person name="Seok S.J."/>
            <person name="Kwon S.W."/>
        </authorList>
    </citation>
    <scope>NUCLEOTIDE SEQUENCE [LARGE SCALE GENOMIC DNA]</scope>
    <source>
        <strain evidence="2 3">KACC 16952</strain>
    </source>
</reference>
<accession>A0ABU8JCF6</accession>
<keyword evidence="1" id="KW-0812">Transmembrane</keyword>
<dbReference type="RefSeq" id="WP_336807878.1">
    <property type="nucleotide sequence ID" value="NZ_JBBBNY010000007.1"/>
</dbReference>
<feature type="transmembrane region" description="Helical" evidence="1">
    <location>
        <begin position="396"/>
        <end position="413"/>
    </location>
</feature>
<feature type="transmembrane region" description="Helical" evidence="1">
    <location>
        <begin position="372"/>
        <end position="390"/>
    </location>
</feature>
<feature type="transmembrane region" description="Helical" evidence="1">
    <location>
        <begin position="425"/>
        <end position="441"/>
    </location>
</feature>
<evidence type="ECO:0000313" key="2">
    <source>
        <dbReference type="EMBL" id="MEI7037251.1"/>
    </source>
</evidence>
<organism evidence="2 3">
    <name type="scientific">Fulvimonas yonginensis</name>
    <dbReference type="NCBI Taxonomy" id="1495200"/>
    <lineage>
        <taxon>Bacteria</taxon>
        <taxon>Pseudomonadati</taxon>
        <taxon>Pseudomonadota</taxon>
        <taxon>Gammaproteobacteria</taxon>
        <taxon>Lysobacterales</taxon>
        <taxon>Rhodanobacteraceae</taxon>
        <taxon>Fulvimonas</taxon>
    </lineage>
</organism>
<evidence type="ECO:0000256" key="1">
    <source>
        <dbReference type="SAM" id="Phobius"/>
    </source>
</evidence>
<feature type="transmembrane region" description="Helical" evidence="1">
    <location>
        <begin position="332"/>
        <end position="352"/>
    </location>
</feature>
<comment type="caution">
    <text evidence="2">The sequence shown here is derived from an EMBL/GenBank/DDBJ whole genome shotgun (WGS) entry which is preliminary data.</text>
</comment>
<dbReference type="EMBL" id="JBBBNY010000007">
    <property type="protein sequence ID" value="MEI7037251.1"/>
    <property type="molecule type" value="Genomic_DNA"/>
</dbReference>
<dbReference type="Proteomes" id="UP001381174">
    <property type="component" value="Unassembled WGS sequence"/>
</dbReference>
<protein>
    <submittedName>
        <fullName evidence="2">J domain-containing protein</fullName>
    </submittedName>
</protein>
<name>A0ABU8JCF6_9GAMM</name>
<feature type="transmembrane region" description="Helical" evidence="1">
    <location>
        <begin position="298"/>
        <end position="320"/>
    </location>
</feature>
<keyword evidence="1" id="KW-1133">Transmembrane helix</keyword>